<evidence type="ECO:0000313" key="2">
    <source>
        <dbReference type="EMBL" id="GED69485.1"/>
    </source>
</evidence>
<reference evidence="2 3" key="1">
    <citation type="submission" date="2019-06" db="EMBL/GenBank/DDBJ databases">
        <title>Whole genome shotgun sequence of Brevibacillus reuszeri NBRC 15719.</title>
        <authorList>
            <person name="Hosoyama A."/>
            <person name="Uohara A."/>
            <person name="Ohji S."/>
            <person name="Ichikawa N."/>
        </authorList>
    </citation>
    <scope>NUCLEOTIDE SEQUENCE [LARGE SCALE GENOMIC DNA]</scope>
    <source>
        <strain evidence="2 3">NBRC 15719</strain>
    </source>
</reference>
<organism evidence="2 3">
    <name type="scientific">Brevibacillus reuszeri</name>
    <dbReference type="NCBI Taxonomy" id="54915"/>
    <lineage>
        <taxon>Bacteria</taxon>
        <taxon>Bacillati</taxon>
        <taxon>Bacillota</taxon>
        <taxon>Bacilli</taxon>
        <taxon>Bacillales</taxon>
        <taxon>Paenibacillaceae</taxon>
        <taxon>Brevibacillus</taxon>
    </lineage>
</organism>
<keyword evidence="1" id="KW-0812">Transmembrane</keyword>
<keyword evidence="1" id="KW-1133">Transmembrane helix</keyword>
<evidence type="ECO:0000313" key="3">
    <source>
        <dbReference type="Proteomes" id="UP000319578"/>
    </source>
</evidence>
<feature type="transmembrane region" description="Helical" evidence="1">
    <location>
        <begin position="99"/>
        <end position="117"/>
    </location>
</feature>
<dbReference type="Pfam" id="PF06961">
    <property type="entry name" value="DUF1294"/>
    <property type="match status" value="1"/>
</dbReference>
<proteinExistence type="predicted"/>
<evidence type="ECO:0008006" key="4">
    <source>
        <dbReference type="Google" id="ProtNLM"/>
    </source>
</evidence>
<protein>
    <recommendedName>
        <fullName evidence="4">DUF1294 domain-containing protein</fullName>
    </recommendedName>
</protein>
<feature type="transmembrane region" description="Helical" evidence="1">
    <location>
        <begin position="21"/>
        <end position="49"/>
    </location>
</feature>
<dbReference type="InterPro" id="IPR010718">
    <property type="entry name" value="DUF1294"/>
</dbReference>
<dbReference type="EMBL" id="BJON01000013">
    <property type="protein sequence ID" value="GED69485.1"/>
    <property type="molecule type" value="Genomic_DNA"/>
</dbReference>
<sequence length="119" mass="13217">MIFHKQLAQHRRNRNLLLCAGWALLLAGSVLSVIWVAVAGGLLLNGYAWNLMRVDKHLAPRRGFRIPEASLLLVAFLGGGIGALAGMLGYHHKTKHTRFLILVPLFCMLQVVLLIWLKG</sequence>
<evidence type="ECO:0000256" key="1">
    <source>
        <dbReference type="SAM" id="Phobius"/>
    </source>
</evidence>
<name>A0ABQ0TNW3_9BACL</name>
<gene>
    <name evidence="2" type="ORF">BRE01_31870</name>
</gene>
<keyword evidence="1" id="KW-0472">Membrane</keyword>
<keyword evidence="3" id="KW-1185">Reference proteome</keyword>
<comment type="caution">
    <text evidence="2">The sequence shown here is derived from an EMBL/GenBank/DDBJ whole genome shotgun (WGS) entry which is preliminary data.</text>
</comment>
<dbReference type="RefSeq" id="WP_236699906.1">
    <property type="nucleotide sequence ID" value="NZ_BJON01000013.1"/>
</dbReference>
<feature type="transmembrane region" description="Helical" evidence="1">
    <location>
        <begin position="69"/>
        <end position="90"/>
    </location>
</feature>
<accession>A0ABQ0TNW3</accession>
<dbReference type="Proteomes" id="UP000319578">
    <property type="component" value="Unassembled WGS sequence"/>
</dbReference>